<dbReference type="AlphaFoldDB" id="A0A853EQ61"/>
<dbReference type="RefSeq" id="WP_179901116.1">
    <property type="nucleotide sequence ID" value="NZ_JACBXV010000157.1"/>
</dbReference>
<sequence>MRALETVRDLLSSTGLSGSVSTRGYYRSADGAGMEWRIASAPPAGALGLVSVPTADGGVAVPTGLPSGPPRPAQHSGAVSDLLRRAYTFRDEGGTDLRWNAQRQGPGLSRTPVHSSQPKPYPVTCSHFVGMVLAGWEYRTTTYVADSNTRTGWYVPLGADPRRAEIWQAHRLARLLFVRGDLWFTDGTDIERGDLLFFAEQDPERSYERVRTGAVQPYFGNVYHVAINLGGGRLLQSATPTSPTGVYETEMYRSLRETLCWAARPAWTPPQGTAMSAWIGQHECPLAPAR</sequence>
<dbReference type="Proteomes" id="UP000572528">
    <property type="component" value="Unassembled WGS sequence"/>
</dbReference>
<gene>
    <name evidence="1" type="ORF">HZZ05_10100</name>
</gene>
<dbReference type="Gene3D" id="3.90.1720.10">
    <property type="entry name" value="endopeptidase domain like (from Nostoc punctiforme)"/>
    <property type="match status" value="1"/>
</dbReference>
<name>A0A853EQ61_9ACTO</name>
<evidence type="ECO:0000313" key="2">
    <source>
        <dbReference type="Proteomes" id="UP000572528"/>
    </source>
</evidence>
<evidence type="ECO:0000313" key="1">
    <source>
        <dbReference type="EMBL" id="NYS69856.1"/>
    </source>
</evidence>
<comment type="caution">
    <text evidence="1">The sequence shown here is derived from an EMBL/GenBank/DDBJ whole genome shotgun (WGS) entry which is preliminary data.</text>
</comment>
<protein>
    <submittedName>
        <fullName evidence="1">Uncharacterized protein</fullName>
    </submittedName>
</protein>
<reference evidence="1 2" key="1">
    <citation type="submission" date="2020-07" db="EMBL/GenBank/DDBJ databases">
        <title>MOT database genomes.</title>
        <authorList>
            <person name="Joseph S."/>
            <person name="Aduse-Opoku J."/>
            <person name="Hashim A."/>
            <person name="Wade W."/>
            <person name="Curtis M."/>
        </authorList>
    </citation>
    <scope>NUCLEOTIDE SEQUENCE [LARGE SCALE GENOMIC DNA]</scope>
    <source>
        <strain evidence="1 2">WMus004</strain>
    </source>
</reference>
<proteinExistence type="predicted"/>
<accession>A0A853EQ61</accession>
<dbReference type="EMBL" id="JACBXV010000157">
    <property type="protein sequence ID" value="NYS69856.1"/>
    <property type="molecule type" value="Genomic_DNA"/>
</dbReference>
<organism evidence="1 2">
    <name type="scientific">Actinomyces bowdenii</name>
    <dbReference type="NCBI Taxonomy" id="131109"/>
    <lineage>
        <taxon>Bacteria</taxon>
        <taxon>Bacillati</taxon>
        <taxon>Actinomycetota</taxon>
        <taxon>Actinomycetes</taxon>
        <taxon>Actinomycetales</taxon>
        <taxon>Actinomycetaceae</taxon>
        <taxon>Actinomyces</taxon>
    </lineage>
</organism>